<comment type="catalytic activity">
    <reaction evidence="11">
        <text>a hydroperoxide + [thioredoxin]-dithiol = an alcohol + [thioredoxin]-disulfide + H2O</text>
        <dbReference type="Rhea" id="RHEA:62620"/>
        <dbReference type="Rhea" id="RHEA-COMP:10698"/>
        <dbReference type="Rhea" id="RHEA-COMP:10700"/>
        <dbReference type="ChEBI" id="CHEBI:15377"/>
        <dbReference type="ChEBI" id="CHEBI:29950"/>
        <dbReference type="ChEBI" id="CHEBI:30879"/>
        <dbReference type="ChEBI" id="CHEBI:35924"/>
        <dbReference type="ChEBI" id="CHEBI:50058"/>
        <dbReference type="EC" id="1.11.1.24"/>
    </reaction>
</comment>
<dbReference type="EC" id="1.11.1.24" evidence="2"/>
<organism evidence="13 14">
    <name type="scientific">Paenibacillus solanacearum</name>
    <dbReference type="NCBI Taxonomy" id="2048548"/>
    <lineage>
        <taxon>Bacteria</taxon>
        <taxon>Bacillati</taxon>
        <taxon>Bacillota</taxon>
        <taxon>Bacilli</taxon>
        <taxon>Bacillales</taxon>
        <taxon>Paenibacillaceae</taxon>
        <taxon>Paenibacillus</taxon>
    </lineage>
</organism>
<evidence type="ECO:0000256" key="11">
    <source>
        <dbReference type="ARBA" id="ARBA00049091"/>
    </source>
</evidence>
<dbReference type="AlphaFoldDB" id="A0A916NYL6"/>
<dbReference type="GO" id="GO:0008379">
    <property type="term" value="F:thioredoxin peroxidase activity"/>
    <property type="evidence" value="ECO:0007669"/>
    <property type="project" value="TreeGrafter"/>
</dbReference>
<sequence>MDGQLNKHLLIKEEEFRGSLPAEHEILMKSIDYLKQSGIANGLQAGDTAPDFTLKDSLGAPVSLSEYIAKGPVILTFYRGSWCPFCNLQLRAYQEMLPQFKSTGANLIAVSPQKPEDSISRQEKEELPFAVVCDTNGSVADQFKLRYEVSSSLRELYEKLAINLDEYNANGQWFLPVSATFVIDRNSVIRYAYVDPNFMRRLEPEIIMNVLSLL</sequence>
<dbReference type="InterPro" id="IPR013766">
    <property type="entry name" value="Thioredoxin_domain"/>
</dbReference>
<keyword evidence="3 13" id="KW-0575">Peroxidase</keyword>
<keyword evidence="14" id="KW-1185">Reference proteome</keyword>
<dbReference type="EMBL" id="CAJVAS010000036">
    <property type="protein sequence ID" value="CAG7646820.1"/>
    <property type="molecule type" value="Genomic_DNA"/>
</dbReference>
<dbReference type="PANTHER" id="PTHR42801">
    <property type="entry name" value="THIOREDOXIN-DEPENDENT PEROXIDE REDUCTASE"/>
    <property type="match status" value="1"/>
</dbReference>
<dbReference type="GO" id="GO:0034599">
    <property type="term" value="P:cellular response to oxidative stress"/>
    <property type="evidence" value="ECO:0007669"/>
    <property type="project" value="TreeGrafter"/>
</dbReference>
<keyword evidence="4" id="KW-0049">Antioxidant</keyword>
<reference evidence="13" key="1">
    <citation type="submission" date="2021-06" db="EMBL/GenBank/DDBJ databases">
        <authorList>
            <person name="Criscuolo A."/>
        </authorList>
    </citation>
    <scope>NUCLEOTIDE SEQUENCE</scope>
    <source>
        <strain evidence="13">CIP111600</strain>
    </source>
</reference>
<proteinExistence type="inferred from homology"/>
<comment type="caution">
    <text evidence="13">The sequence shown here is derived from an EMBL/GenBank/DDBJ whole genome shotgun (WGS) entry which is preliminary data.</text>
</comment>
<evidence type="ECO:0000256" key="9">
    <source>
        <dbReference type="ARBA" id="ARBA00038489"/>
    </source>
</evidence>
<evidence type="ECO:0000256" key="5">
    <source>
        <dbReference type="ARBA" id="ARBA00023002"/>
    </source>
</evidence>
<dbReference type="CDD" id="cd02970">
    <property type="entry name" value="PRX_like2"/>
    <property type="match status" value="1"/>
</dbReference>
<dbReference type="PROSITE" id="PS51352">
    <property type="entry name" value="THIOREDOXIN_2"/>
    <property type="match status" value="1"/>
</dbReference>
<accession>A0A916NYL6</accession>
<evidence type="ECO:0000313" key="14">
    <source>
        <dbReference type="Proteomes" id="UP000693672"/>
    </source>
</evidence>
<evidence type="ECO:0000256" key="8">
    <source>
        <dbReference type="ARBA" id="ARBA00032824"/>
    </source>
</evidence>
<keyword evidence="5 13" id="KW-0560">Oxidoreductase</keyword>
<evidence type="ECO:0000256" key="1">
    <source>
        <dbReference type="ARBA" id="ARBA00003330"/>
    </source>
</evidence>
<evidence type="ECO:0000256" key="7">
    <source>
        <dbReference type="ARBA" id="ARBA00023284"/>
    </source>
</evidence>
<dbReference type="RefSeq" id="WP_218094969.1">
    <property type="nucleotide sequence ID" value="NZ_CAJVAS010000036.1"/>
</dbReference>
<comment type="function">
    <text evidence="1">Thiol-specific peroxidase that catalyzes the reduction of hydrogen peroxide and organic hydroperoxides to water and alcohols, respectively. Plays a role in cell protection against oxidative stress by detoxifying peroxides and as sensor of hydrogen peroxide-mediated signaling events.</text>
</comment>
<evidence type="ECO:0000256" key="2">
    <source>
        <dbReference type="ARBA" id="ARBA00013017"/>
    </source>
</evidence>
<dbReference type="GO" id="GO:0045454">
    <property type="term" value="P:cell redox homeostasis"/>
    <property type="evidence" value="ECO:0007669"/>
    <property type="project" value="TreeGrafter"/>
</dbReference>
<gene>
    <name evidence="13" type="primary">bcp_3</name>
    <name evidence="13" type="ORF">PAESOLCIP111_05248</name>
</gene>
<evidence type="ECO:0000256" key="3">
    <source>
        <dbReference type="ARBA" id="ARBA00022559"/>
    </source>
</evidence>
<protein>
    <recommendedName>
        <fullName evidence="2">thioredoxin-dependent peroxiredoxin</fullName>
        <ecNumber evidence="2">1.11.1.24</ecNumber>
    </recommendedName>
    <alternativeName>
        <fullName evidence="10">Bacterioferritin comigratory protein</fullName>
    </alternativeName>
    <alternativeName>
        <fullName evidence="8">Thioredoxin peroxidase</fullName>
    </alternativeName>
</protein>
<evidence type="ECO:0000256" key="10">
    <source>
        <dbReference type="ARBA" id="ARBA00041373"/>
    </source>
</evidence>
<dbReference type="InterPro" id="IPR050924">
    <property type="entry name" value="Peroxiredoxin_BCP/PrxQ"/>
</dbReference>
<evidence type="ECO:0000259" key="12">
    <source>
        <dbReference type="PROSITE" id="PS51352"/>
    </source>
</evidence>
<comment type="similarity">
    <text evidence="9">Belongs to the peroxiredoxin family. BCP/PrxQ subfamily.</text>
</comment>
<dbReference type="GO" id="GO:0005737">
    <property type="term" value="C:cytoplasm"/>
    <property type="evidence" value="ECO:0007669"/>
    <property type="project" value="TreeGrafter"/>
</dbReference>
<evidence type="ECO:0000256" key="4">
    <source>
        <dbReference type="ARBA" id="ARBA00022862"/>
    </source>
</evidence>
<dbReference type="Proteomes" id="UP000693672">
    <property type="component" value="Unassembled WGS sequence"/>
</dbReference>
<dbReference type="Pfam" id="PF00578">
    <property type="entry name" value="AhpC-TSA"/>
    <property type="match status" value="1"/>
</dbReference>
<keyword evidence="6" id="KW-1015">Disulfide bond</keyword>
<evidence type="ECO:0000256" key="6">
    <source>
        <dbReference type="ARBA" id="ARBA00023157"/>
    </source>
</evidence>
<dbReference type="InterPro" id="IPR000866">
    <property type="entry name" value="AhpC/TSA"/>
</dbReference>
<keyword evidence="7" id="KW-0676">Redox-active center</keyword>
<name>A0A916NYL6_9BACL</name>
<dbReference type="PANTHER" id="PTHR42801:SF7">
    <property type="entry name" value="SLL1159 PROTEIN"/>
    <property type="match status" value="1"/>
</dbReference>
<evidence type="ECO:0000313" key="13">
    <source>
        <dbReference type="EMBL" id="CAG7646820.1"/>
    </source>
</evidence>
<feature type="domain" description="Thioredoxin" evidence="12">
    <location>
        <begin position="43"/>
        <end position="214"/>
    </location>
</feature>